<dbReference type="FunFam" id="3.20.20.80:FF:000063">
    <property type="entry name" value="Beta-hexosaminidase"/>
    <property type="match status" value="1"/>
</dbReference>
<dbReference type="Pfam" id="PF00728">
    <property type="entry name" value="Glyco_hydro_20"/>
    <property type="match status" value="1"/>
</dbReference>
<dbReference type="Proteomes" id="UP000786811">
    <property type="component" value="Unassembled WGS sequence"/>
</dbReference>
<evidence type="ECO:0000259" key="10">
    <source>
        <dbReference type="Pfam" id="PF00728"/>
    </source>
</evidence>
<keyword evidence="6" id="KW-0325">Glycoprotein</keyword>
<dbReference type="InterPro" id="IPR017853">
    <property type="entry name" value="GH"/>
</dbReference>
<dbReference type="InterPro" id="IPR029018">
    <property type="entry name" value="Hex-like_dom2"/>
</dbReference>
<comment type="similarity">
    <text evidence="2">Belongs to the glycosyl hydrolase 20 family.</text>
</comment>
<accession>A0A8J2HH74</accession>
<dbReference type="InterPro" id="IPR025705">
    <property type="entry name" value="Beta_hexosaminidase_sua/sub"/>
</dbReference>
<dbReference type="EC" id="3.2.1.52" evidence="3"/>
<gene>
    <name evidence="12" type="ORF">HICCMSTLAB_LOCUS10218</name>
</gene>
<evidence type="ECO:0000313" key="13">
    <source>
        <dbReference type="Proteomes" id="UP000786811"/>
    </source>
</evidence>
<dbReference type="GO" id="GO:0005975">
    <property type="term" value="P:carbohydrate metabolic process"/>
    <property type="evidence" value="ECO:0007669"/>
    <property type="project" value="InterPro"/>
</dbReference>
<evidence type="ECO:0000256" key="1">
    <source>
        <dbReference type="ARBA" id="ARBA00001231"/>
    </source>
</evidence>
<dbReference type="AlphaFoldDB" id="A0A8J2HH74"/>
<dbReference type="Pfam" id="PF14845">
    <property type="entry name" value="Glycohydro_20b2"/>
    <property type="match status" value="1"/>
</dbReference>
<name>A0A8J2HH74_COTCN</name>
<keyword evidence="4 9" id="KW-0732">Signal</keyword>
<feature type="chain" id="PRO_5035194020" description="beta-N-acetylhexosaminidase" evidence="9">
    <location>
        <begin position="19"/>
        <end position="603"/>
    </location>
</feature>
<evidence type="ECO:0000256" key="7">
    <source>
        <dbReference type="ARBA" id="ARBA00023295"/>
    </source>
</evidence>
<dbReference type="SUPFAM" id="SSF51445">
    <property type="entry name" value="(Trans)glycosidases"/>
    <property type="match status" value="1"/>
</dbReference>
<dbReference type="GO" id="GO:0030203">
    <property type="term" value="P:glycosaminoglycan metabolic process"/>
    <property type="evidence" value="ECO:0007669"/>
    <property type="project" value="TreeGrafter"/>
</dbReference>
<dbReference type="InterPro" id="IPR015883">
    <property type="entry name" value="Glyco_hydro_20_cat"/>
</dbReference>
<protein>
    <recommendedName>
        <fullName evidence="3">beta-N-acetylhexosaminidase</fullName>
        <ecNumber evidence="3">3.2.1.52</ecNumber>
    </recommendedName>
</protein>
<keyword evidence="7" id="KW-0326">Glycosidase</keyword>
<dbReference type="InterPro" id="IPR029019">
    <property type="entry name" value="HEX_eukaryotic_N"/>
</dbReference>
<dbReference type="PROSITE" id="PS51257">
    <property type="entry name" value="PROKAR_LIPOPROTEIN"/>
    <property type="match status" value="1"/>
</dbReference>
<reference evidence="12" key="1">
    <citation type="submission" date="2021-04" db="EMBL/GenBank/DDBJ databases">
        <authorList>
            <person name="Chebbi M.A.C M."/>
        </authorList>
    </citation>
    <scope>NUCLEOTIDE SEQUENCE</scope>
</reference>
<dbReference type="CDD" id="cd06562">
    <property type="entry name" value="GH20_HexA_HexB-like"/>
    <property type="match status" value="1"/>
</dbReference>
<keyword evidence="13" id="KW-1185">Reference proteome</keyword>
<feature type="active site" description="Proton donor" evidence="8">
    <location>
        <position position="389"/>
    </location>
</feature>
<feature type="non-terminal residue" evidence="12">
    <location>
        <position position="603"/>
    </location>
</feature>
<dbReference type="EMBL" id="CAJNRD030001122">
    <property type="protein sequence ID" value="CAG5101145.1"/>
    <property type="molecule type" value="Genomic_DNA"/>
</dbReference>
<organism evidence="12 13">
    <name type="scientific">Cotesia congregata</name>
    <name type="common">Parasitoid wasp</name>
    <name type="synonym">Apanteles congregatus</name>
    <dbReference type="NCBI Taxonomy" id="51543"/>
    <lineage>
        <taxon>Eukaryota</taxon>
        <taxon>Metazoa</taxon>
        <taxon>Ecdysozoa</taxon>
        <taxon>Arthropoda</taxon>
        <taxon>Hexapoda</taxon>
        <taxon>Insecta</taxon>
        <taxon>Pterygota</taxon>
        <taxon>Neoptera</taxon>
        <taxon>Endopterygota</taxon>
        <taxon>Hymenoptera</taxon>
        <taxon>Apocrita</taxon>
        <taxon>Ichneumonoidea</taxon>
        <taxon>Braconidae</taxon>
        <taxon>Microgastrinae</taxon>
        <taxon>Cotesia</taxon>
    </lineage>
</organism>
<evidence type="ECO:0000256" key="6">
    <source>
        <dbReference type="ARBA" id="ARBA00023180"/>
    </source>
</evidence>
<feature type="signal peptide" evidence="9">
    <location>
        <begin position="1"/>
        <end position="18"/>
    </location>
</feature>
<dbReference type="SUPFAM" id="SSF55545">
    <property type="entry name" value="beta-N-acetylhexosaminidase-like domain"/>
    <property type="match status" value="1"/>
</dbReference>
<feature type="domain" description="Glycoside hydrolase family 20 catalytic" evidence="10">
    <location>
        <begin position="224"/>
        <end position="560"/>
    </location>
</feature>
<dbReference type="GO" id="GO:0016231">
    <property type="term" value="F:beta-N-acetylglucosaminidase activity"/>
    <property type="evidence" value="ECO:0007669"/>
    <property type="project" value="TreeGrafter"/>
</dbReference>
<evidence type="ECO:0000256" key="8">
    <source>
        <dbReference type="PIRSR" id="PIRSR625705-1"/>
    </source>
</evidence>
<comment type="catalytic activity">
    <reaction evidence="1">
        <text>Hydrolysis of terminal non-reducing N-acetyl-D-hexosamine residues in N-acetyl-beta-D-hexosaminides.</text>
        <dbReference type="EC" id="3.2.1.52"/>
    </reaction>
</comment>
<evidence type="ECO:0000256" key="3">
    <source>
        <dbReference type="ARBA" id="ARBA00012663"/>
    </source>
</evidence>
<evidence type="ECO:0000256" key="5">
    <source>
        <dbReference type="ARBA" id="ARBA00022801"/>
    </source>
</evidence>
<evidence type="ECO:0000259" key="11">
    <source>
        <dbReference type="Pfam" id="PF14845"/>
    </source>
</evidence>
<keyword evidence="5" id="KW-0378">Hydrolase</keyword>
<comment type="caution">
    <text evidence="12">The sequence shown here is derived from an EMBL/GenBank/DDBJ whole genome shotgun (WGS) entry which is preliminary data.</text>
</comment>
<dbReference type="PANTHER" id="PTHR22600">
    <property type="entry name" value="BETA-HEXOSAMINIDASE"/>
    <property type="match status" value="1"/>
</dbReference>
<feature type="domain" description="Beta-hexosaminidase eukaryotic type N-terminal" evidence="11">
    <location>
        <begin position="81"/>
        <end position="198"/>
    </location>
</feature>
<evidence type="ECO:0000256" key="2">
    <source>
        <dbReference type="ARBA" id="ARBA00006285"/>
    </source>
</evidence>
<dbReference type="PANTHER" id="PTHR22600:SF42">
    <property type="entry name" value="BETA-N-ACETYLHEXOSAMINIDASE"/>
    <property type="match status" value="1"/>
</dbReference>
<sequence length="603" mass="68026">MKFIVAWILILVSSSCFAATPAASSPGSHQNSFFRTFECINDQCQRTNKPISIIDPAELKLKGHHTTLAACRLVCGSLGGLWPIPTGPITIGKNYLLTHPNEVRFGLQEVPRSTRSFLSEALDIFVGNLRWMCGENCEKANSSVKVHTKVISESVELDWSTDEEYTLQIFTKENKIDVIVTASTVFGARHALETLSQLFAPVLTLNARGLVIVDQAKIQDKPIFVHRGLLIDTARNFLPVPAILRTIDGLAATKMNVLHWHATDTQSFPLHIKNRPLMSQYGAYSPEMIYTPEDLSYIVTYAKYRGVRIILELDSPSHAGAGWEWGEAAGLGALAVCINKEPWRDFCVQPPCGQLNPVNPRTLDVLKDIYRDTLALLGTNSVIHLGGDEVFINCWNSTPEITAAMQDRGMGRSTDDFFQLWSEFHAEQVKLLDEIKEGRIDNVLLWSSALTSPDVIEKYLDKRRFIIQTWVESTSELPSELLQRGYKLIMSTKNAWYLDHGFWGKTRYHSWRDAYNNRIPRNVGVLGGEVCMWGEYVNEGGLDSRIWPRAAAVGERLWSDSHTLRTEDVEPRLQAFRERLQVRQIYADAISPAWCAQHAKKCY</sequence>
<evidence type="ECO:0000313" key="12">
    <source>
        <dbReference type="EMBL" id="CAG5101145.1"/>
    </source>
</evidence>
<dbReference type="Gene3D" id="3.20.20.80">
    <property type="entry name" value="Glycosidases"/>
    <property type="match status" value="1"/>
</dbReference>
<proteinExistence type="inferred from homology"/>
<evidence type="ECO:0000256" key="4">
    <source>
        <dbReference type="ARBA" id="ARBA00022729"/>
    </source>
</evidence>
<dbReference type="OrthoDB" id="428480at2759"/>
<dbReference type="Gene3D" id="3.30.379.10">
    <property type="entry name" value="Chitobiase/beta-hexosaminidase domain 2-like"/>
    <property type="match status" value="1"/>
</dbReference>
<dbReference type="PRINTS" id="PR00738">
    <property type="entry name" value="GLHYDRLASE20"/>
</dbReference>
<dbReference type="GO" id="GO:0005886">
    <property type="term" value="C:plasma membrane"/>
    <property type="evidence" value="ECO:0007669"/>
    <property type="project" value="TreeGrafter"/>
</dbReference>
<evidence type="ECO:0000256" key="9">
    <source>
        <dbReference type="SAM" id="SignalP"/>
    </source>
</evidence>